<dbReference type="PANTHER" id="PTHR30483">
    <property type="entry name" value="LEUCINE-SPECIFIC-BINDING PROTEIN"/>
    <property type="match status" value="1"/>
</dbReference>
<dbReference type="Pfam" id="PF01650">
    <property type="entry name" value="Peptidase_C13"/>
    <property type="match status" value="1"/>
</dbReference>
<dbReference type="EC" id="3.4.22.34" evidence="4"/>
<feature type="region of interest" description="Disordered" evidence="2">
    <location>
        <begin position="418"/>
        <end position="437"/>
    </location>
</feature>
<dbReference type="GO" id="GO:0006508">
    <property type="term" value="P:proteolysis"/>
    <property type="evidence" value="ECO:0007669"/>
    <property type="project" value="InterPro"/>
</dbReference>
<dbReference type="Proteomes" id="UP000002408">
    <property type="component" value="Chromosome"/>
</dbReference>
<reference evidence="5" key="1">
    <citation type="journal article" date="2015" name="Microbiology">
        <title>Genome of Methanoregula boonei 6A8 reveals adaptations to oligotrophic peatland environments.</title>
        <authorList>
            <person name="Braeuer S."/>
            <person name="Cadillo-Quiroz H."/>
            <person name="Kyrpides N."/>
            <person name="Woyke T."/>
            <person name="Goodwin L."/>
            <person name="Detter C."/>
            <person name="Podell S."/>
            <person name="Yavitt J.B."/>
            <person name="Zinder S.H."/>
        </authorList>
    </citation>
    <scope>NUCLEOTIDE SEQUENCE [LARGE SCALE GENOMIC DNA]</scope>
    <source>
        <strain evidence="5">DSM 21154 / JCM 14090 / 6A8</strain>
    </source>
</reference>
<dbReference type="CDD" id="cd06268">
    <property type="entry name" value="PBP1_ABC_transporter_LIVBP-like"/>
    <property type="match status" value="1"/>
</dbReference>
<sequence precursor="true">MIRIEQKKRWPKFLLIAVVILIIAAGAVAGYTILHARTPVRIGVLLPITGGVDIKEPLEWAKDTINQQGGIGGRQVELVYMDTGTGNTTQMAEELLNDDSVQIVIGPRNSDDVFTLAPEFIKKKKLLISPMATAGSITLAFGNQGYFWRTTQSDAAQVQVIVNILNKQGAHRVALLAENSAYGETFYNWMGFFTIENGLDLVSIQQFDQNSSSLDADVADALKSDPDYIIAACDNPSDAATIKRAIDKSGKPAKLFLTDGAVSPALISSLGSEAEGIEGTAPTADPSTNFPAAYEEKFGHAPTGFAAPAYDALLLAAYTSARQEANPTESLAASIHDVVSGNGTSPGWDAQAIHENLLLIESGQTPGISGASGPLIFDRDVGVDPLVTYYSHWVIRDGDFQTVGVFSANASANGVSIARSRPTIPPPNPPSNSGISSVPPAAGEYLPLLSNASTNGVSISQISPSDNGMSPVSQVTGKNIPFLTKTDFEAVIIAPTNGWINYRHQADGLTLYTLLRDNGVPDDHIILMLYDDIPALPENPIPGNVHHVPEGSNIRLGANVAYTGSQVTAATLNNVLTGTKTDLTPVVLDSNASTDVFIYIVGHGDPGTIDFWNGNLFTTDNITRITDTMSREQKYRQLVFMDDTCFGESIAANLTAPGIIYLTGASSTEPSFAATYDIDIKQWISDEFTLEAVDLIQENPDITFQELYTEAYTNVTGSHVQLITTGNVSTLHEPVLEFLKP</sequence>
<dbReference type="Gene3D" id="3.40.50.2300">
    <property type="match status" value="2"/>
</dbReference>
<dbReference type="PANTHER" id="PTHR30483:SF6">
    <property type="entry name" value="PERIPLASMIC BINDING PROTEIN OF ABC TRANSPORTER FOR NATURAL AMINO ACIDS"/>
    <property type="match status" value="1"/>
</dbReference>
<dbReference type="STRING" id="456442.Mboo_1489"/>
<gene>
    <name evidence="4" type="ordered locus">Mboo_1489</name>
</gene>
<dbReference type="OrthoDB" id="26626at2157"/>
<keyword evidence="4" id="KW-0378">Hydrolase</keyword>
<dbReference type="EMBL" id="CP000780">
    <property type="protein sequence ID" value="ABS56007.1"/>
    <property type="molecule type" value="Genomic_DNA"/>
</dbReference>
<dbReference type="InterPro" id="IPR028082">
    <property type="entry name" value="Peripla_BP_I"/>
</dbReference>
<dbReference type="GO" id="GO:0004197">
    <property type="term" value="F:cysteine-type endopeptidase activity"/>
    <property type="evidence" value="ECO:0007669"/>
    <property type="project" value="UniProtKB-EC"/>
</dbReference>
<keyword evidence="1" id="KW-0732">Signal</keyword>
<dbReference type="InterPro" id="IPR028081">
    <property type="entry name" value="Leu-bd"/>
</dbReference>
<dbReference type="PRINTS" id="PR00776">
    <property type="entry name" value="HEMOGLOBNASE"/>
</dbReference>
<evidence type="ECO:0000313" key="4">
    <source>
        <dbReference type="EMBL" id="ABS56007.1"/>
    </source>
</evidence>
<evidence type="ECO:0000313" key="5">
    <source>
        <dbReference type="Proteomes" id="UP000002408"/>
    </source>
</evidence>
<evidence type="ECO:0000256" key="1">
    <source>
        <dbReference type="ARBA" id="ARBA00022729"/>
    </source>
</evidence>
<evidence type="ECO:0000259" key="3">
    <source>
        <dbReference type="Pfam" id="PF13458"/>
    </source>
</evidence>
<dbReference type="eggNOG" id="arCOG01021">
    <property type="taxonomic scope" value="Archaea"/>
</dbReference>
<feature type="domain" description="Leucine-binding protein" evidence="3">
    <location>
        <begin position="39"/>
        <end position="327"/>
    </location>
</feature>
<dbReference type="RefSeq" id="WP_012107046.1">
    <property type="nucleotide sequence ID" value="NC_009712.1"/>
</dbReference>
<organism evidence="4 5">
    <name type="scientific">Methanoregula boonei (strain DSM 21154 / JCM 14090 / 6A8)</name>
    <dbReference type="NCBI Taxonomy" id="456442"/>
    <lineage>
        <taxon>Archaea</taxon>
        <taxon>Methanobacteriati</taxon>
        <taxon>Methanobacteriota</taxon>
        <taxon>Stenosarchaea group</taxon>
        <taxon>Methanomicrobia</taxon>
        <taxon>Methanomicrobiales</taxon>
        <taxon>Methanoregulaceae</taxon>
        <taxon>Methanoregula</taxon>
    </lineage>
</organism>
<accession>A7I8E6</accession>
<dbReference type="KEGG" id="mbn:Mboo_1489"/>
<dbReference type="AlphaFoldDB" id="A7I8E6"/>
<dbReference type="Gene3D" id="3.40.50.1460">
    <property type="match status" value="1"/>
</dbReference>
<name>A7I8E6_METB6</name>
<dbReference type="GeneID" id="5410409"/>
<dbReference type="SUPFAM" id="SSF53822">
    <property type="entry name" value="Periplasmic binding protein-like I"/>
    <property type="match status" value="1"/>
</dbReference>
<proteinExistence type="predicted"/>
<dbReference type="Pfam" id="PF13458">
    <property type="entry name" value="Peripla_BP_6"/>
    <property type="match status" value="1"/>
</dbReference>
<evidence type="ECO:0000256" key="2">
    <source>
        <dbReference type="SAM" id="MobiDB-lite"/>
    </source>
</evidence>
<dbReference type="InterPro" id="IPR051010">
    <property type="entry name" value="BCAA_transport"/>
</dbReference>
<keyword evidence="5" id="KW-1185">Reference proteome</keyword>
<dbReference type="HOGENOM" id="CLU_355952_0_0_2"/>
<dbReference type="InterPro" id="IPR001096">
    <property type="entry name" value="Peptidase_C13"/>
</dbReference>
<protein>
    <submittedName>
        <fullName evidence="4">Legumain</fullName>
        <ecNumber evidence="4">3.4.22.34</ecNumber>
    </submittedName>
</protein>